<dbReference type="SUPFAM" id="SSF101960">
    <property type="entry name" value="Stabilizer of iron transporter SufD"/>
    <property type="match status" value="1"/>
</dbReference>
<evidence type="ECO:0000259" key="2">
    <source>
        <dbReference type="Pfam" id="PF01458"/>
    </source>
</evidence>
<dbReference type="InterPro" id="IPR037284">
    <property type="entry name" value="SUF_FeS_clus_asmbl_SufBD_sf"/>
</dbReference>
<evidence type="ECO:0000313" key="4">
    <source>
        <dbReference type="Proteomes" id="UP001501727"/>
    </source>
</evidence>
<dbReference type="PANTHER" id="PTHR43575">
    <property type="entry name" value="PROTEIN ABCI7, CHLOROPLASTIC"/>
    <property type="match status" value="1"/>
</dbReference>
<name>A0ABP7MYE2_9GAMM</name>
<dbReference type="InterPro" id="IPR055346">
    <property type="entry name" value="Fe-S_cluster_assembly_SufBD"/>
</dbReference>
<dbReference type="Pfam" id="PF01458">
    <property type="entry name" value="SUFBD_core"/>
    <property type="match status" value="1"/>
</dbReference>
<organism evidence="3 4">
    <name type="scientific">Luteimonas lutimaris</name>
    <dbReference type="NCBI Taxonomy" id="698645"/>
    <lineage>
        <taxon>Bacteria</taxon>
        <taxon>Pseudomonadati</taxon>
        <taxon>Pseudomonadota</taxon>
        <taxon>Gammaproteobacteria</taxon>
        <taxon>Lysobacterales</taxon>
        <taxon>Lysobacteraceae</taxon>
        <taxon>Luteimonas</taxon>
    </lineage>
</organism>
<dbReference type="RefSeq" id="WP_344760651.1">
    <property type="nucleotide sequence ID" value="NZ_BAAAZU010000031.1"/>
</dbReference>
<dbReference type="InterPro" id="IPR011542">
    <property type="entry name" value="SUF_FeS_clus_asmbl_SufD"/>
</dbReference>
<evidence type="ECO:0000313" key="3">
    <source>
        <dbReference type="EMBL" id="GAA3932767.1"/>
    </source>
</evidence>
<proteinExistence type="predicted"/>
<comment type="caution">
    <text evidence="3">The sequence shown here is derived from an EMBL/GenBank/DDBJ whole genome shotgun (WGS) entry which is preliminary data.</text>
</comment>
<accession>A0ABP7MYE2</accession>
<evidence type="ECO:0000256" key="1">
    <source>
        <dbReference type="SAM" id="MobiDB-lite"/>
    </source>
</evidence>
<dbReference type="NCBIfam" id="TIGR01981">
    <property type="entry name" value="sufD"/>
    <property type="match status" value="1"/>
</dbReference>
<keyword evidence="4" id="KW-1185">Reference proteome</keyword>
<gene>
    <name evidence="3" type="primary">sufD</name>
    <name evidence="3" type="ORF">GCM10022229_28040</name>
</gene>
<sequence>MATLLDSLAAGFEGDNAGKAALDAIVSDGLPGPRSEAWKYTPLRALERRAFAPAEAGVAAFDPALIASIPAPRLVFVNGVHDPAHSDLDALPEGVTLSPQGVGDATRETDADDGARNRSDDVFARLNAALARTGAAVRVEAGVQVEPPLHLVFIGAPSDADRAWHLRHTIEIGEGASLVLAEHHLAAGTHRHLDTATLSLRLGARAHLRHARVHDAADGATSFLRTDAVLAGDAGYRRLDLELGAALSRHEFNVRLLGDRARVVANGVLLATGKRHLDTRLGIEHVARDTACELTWRGIGAGRGRAVFHGGITIHEGADGSDANLSNKNLLLSEGAEIDTQPVLVIHADEVKAAHGATVGQLDPTAMFYLRSRGLPEADARRLLTAAFVREPLGVIASDTLRDALEVRLDAALASLVGDA</sequence>
<reference evidence="4" key="1">
    <citation type="journal article" date="2019" name="Int. J. Syst. Evol. Microbiol.">
        <title>The Global Catalogue of Microorganisms (GCM) 10K type strain sequencing project: providing services to taxonomists for standard genome sequencing and annotation.</title>
        <authorList>
            <consortium name="The Broad Institute Genomics Platform"/>
            <consortium name="The Broad Institute Genome Sequencing Center for Infectious Disease"/>
            <person name="Wu L."/>
            <person name="Ma J."/>
        </authorList>
    </citation>
    <scope>NUCLEOTIDE SEQUENCE [LARGE SCALE GENOMIC DNA]</scope>
    <source>
        <strain evidence="4">JCM 16916</strain>
    </source>
</reference>
<feature type="compositionally biased region" description="Basic and acidic residues" evidence="1">
    <location>
        <begin position="105"/>
        <end position="118"/>
    </location>
</feature>
<dbReference type="InterPro" id="IPR000825">
    <property type="entry name" value="SUF_FeS_clus_asmbl_SufBD_core"/>
</dbReference>
<dbReference type="PANTHER" id="PTHR43575:SF1">
    <property type="entry name" value="PROTEIN ABCI7, CHLOROPLASTIC"/>
    <property type="match status" value="1"/>
</dbReference>
<dbReference type="EMBL" id="BAAAZU010000031">
    <property type="protein sequence ID" value="GAA3932767.1"/>
    <property type="molecule type" value="Genomic_DNA"/>
</dbReference>
<feature type="region of interest" description="Disordered" evidence="1">
    <location>
        <begin position="87"/>
        <end position="118"/>
    </location>
</feature>
<feature type="domain" description="SUF system FeS cluster assembly SufBD core" evidence="2">
    <location>
        <begin position="160"/>
        <end position="388"/>
    </location>
</feature>
<dbReference type="Proteomes" id="UP001501727">
    <property type="component" value="Unassembled WGS sequence"/>
</dbReference>
<protein>
    <submittedName>
        <fullName evidence="3">Fe-S cluster assembly protein SufD</fullName>
    </submittedName>
</protein>